<keyword evidence="13 20" id="KW-0472">Membrane</keyword>
<evidence type="ECO:0000256" key="8">
    <source>
        <dbReference type="ARBA" id="ARBA00022827"/>
    </source>
</evidence>
<evidence type="ECO:0000256" key="20">
    <source>
        <dbReference type="RuleBase" id="RU362051"/>
    </source>
</evidence>
<feature type="domain" description="Fumarate reductase/succinate dehydrogenase flavoprotein-like C-terminal" evidence="22">
    <location>
        <begin position="500"/>
        <end position="636"/>
    </location>
</feature>
<evidence type="ECO:0000259" key="21">
    <source>
        <dbReference type="Pfam" id="PF00890"/>
    </source>
</evidence>
<dbReference type="Gene3D" id="3.50.50.60">
    <property type="entry name" value="FAD/NAD(P)-binding domain"/>
    <property type="match status" value="1"/>
</dbReference>
<comment type="function">
    <text evidence="15 20">Flavoprotein (FP) subunit of succinate dehydrogenase (SDH) that is involved in complex II of the mitochondrial electron transport chain and is responsible for transferring electrons from succinate to ubiquinone (coenzyme Q).</text>
</comment>
<dbReference type="InterPro" id="IPR015939">
    <property type="entry name" value="Fum_Rdtase/Succ_DH_flav-like_C"/>
</dbReference>
<name>A0A8E2JXA2_9PEZI</name>
<dbReference type="SUPFAM" id="SSF56425">
    <property type="entry name" value="Succinate dehydrogenase/fumarate reductase flavoprotein, catalytic domain"/>
    <property type="match status" value="1"/>
</dbReference>
<evidence type="ECO:0000256" key="1">
    <source>
        <dbReference type="ARBA" id="ARBA00004443"/>
    </source>
</evidence>
<evidence type="ECO:0000256" key="18">
    <source>
        <dbReference type="PIRSR" id="PIRSR611281-3"/>
    </source>
</evidence>
<feature type="active site" description="Proton acceptor" evidence="16">
    <location>
        <position position="327"/>
    </location>
</feature>
<feature type="binding site" evidence="17">
    <location>
        <position position="283"/>
    </location>
    <ligand>
        <name>substrate</name>
    </ligand>
</feature>
<keyword evidence="4 20" id="KW-0813">Transport</keyword>
<sequence length="636" mass="68979">MRGCARFAGCSPGASARWEHRKTPLNILRQRRTASSLPTLKHPIIDHHYDAIVVGAGGAGLRAAVGLTEAGLKTACISKLFPTRSHTVAAQGGINAALGNMTEDDWRWHMYDTVKGSDWLGDQDAIHYMTREAVAAIVELEHYGMPFSRTPEGLIYQRALGGQSLKYGTGGQAYRTACAADRTGHAMLHTLYGQSLKQDCRYFIEYFVLDLMMIRGKCVGVTALGMEDGTLHRIFARNTILATGGYGRTYFSATSAHTSTGDGNAMVSRAGLPLQDMEFVQFHPSGIYGAGVLITEGARGEGGYLINSAGERFMERYAPTAKDLASRDVVSRSMNLEILEGRGVGLGKDHIYLQLSHLPREIILERLPGIAETAAIFAGVDITRQPVPVLPTVHYCMGGIPTNWKGQVLDVGEGGEESVVGGLYAAGEAACVSVHGANRLGANSLLDIIVFGRACALDIATNNEAGMSHEKTPGNIGLDSFASLEKIRGANGPTLTATLRNDLQKAMQTGVAVFRTDVSLSKGLKRIRQVEDEFKAQLGVRDKSMIWNSDLVETLEMRNLLTNAVQTCTSALARKESRGSHARDDFPARSDKEWLKHSLTWQSAEGVDVRVGYRAVSFNTLNQEECATIPPKQRSY</sequence>
<feature type="binding site" evidence="17">
    <location>
        <position position="439"/>
    </location>
    <ligand>
        <name>substrate</name>
    </ligand>
</feature>
<feature type="binding site" evidence="17">
    <location>
        <position position="394"/>
    </location>
    <ligand>
        <name>substrate</name>
    </ligand>
</feature>
<feature type="domain" description="FAD-dependent oxidoreductase 2 FAD-binding" evidence="21">
    <location>
        <begin position="50"/>
        <end position="445"/>
    </location>
</feature>
<keyword evidence="11 20" id="KW-0560">Oxidoreductase</keyword>
<keyword evidence="7" id="KW-0999">Mitochondrion inner membrane</keyword>
<keyword evidence="6 18" id="KW-0285">Flavoprotein</keyword>
<keyword evidence="9 20" id="KW-0809">Transit peptide</keyword>
<feature type="binding site" evidence="18">
    <location>
        <position position="428"/>
    </location>
    <ligand>
        <name>FAD</name>
        <dbReference type="ChEBI" id="CHEBI:57692"/>
    </ligand>
</feature>
<dbReference type="InterPro" id="IPR036188">
    <property type="entry name" value="FAD/NAD-bd_sf"/>
</dbReference>
<comment type="pathway">
    <text evidence="2 20">Carbohydrate metabolism; tricarboxylic acid cycle; fumarate from succinate (eukaryal route): step 1/1.</text>
</comment>
<gene>
    <name evidence="23" type="ORF">AOQ84DRAFT_372971</name>
</gene>
<dbReference type="NCBIfam" id="TIGR01812">
    <property type="entry name" value="sdhA_frdA_Gneg"/>
    <property type="match status" value="1"/>
</dbReference>
<evidence type="ECO:0000256" key="14">
    <source>
        <dbReference type="ARBA" id="ARBA00049220"/>
    </source>
</evidence>
<dbReference type="NCBIfam" id="TIGR01816">
    <property type="entry name" value="sdhA_forward"/>
    <property type="match status" value="1"/>
</dbReference>
<accession>A0A8E2JXA2</accession>
<comment type="subcellular location">
    <subcellularLocation>
        <location evidence="1 20">Mitochondrion inner membrane</location>
        <topology evidence="1 20">Peripheral membrane protein</topology>
        <orientation evidence="1 20">Matrix side</orientation>
    </subcellularLocation>
</comment>
<dbReference type="Pfam" id="PF00890">
    <property type="entry name" value="FAD_binding_2"/>
    <property type="match status" value="1"/>
</dbReference>
<dbReference type="OrthoDB" id="71672at2759"/>
<dbReference type="Pfam" id="PF02910">
    <property type="entry name" value="Succ_DH_flav_C"/>
    <property type="match status" value="1"/>
</dbReference>
<keyword evidence="10 20" id="KW-0249">Electron transport</keyword>
<evidence type="ECO:0000256" key="3">
    <source>
        <dbReference type="ARBA" id="ARBA00008040"/>
    </source>
</evidence>
<organism evidence="23 24">
    <name type="scientific">Glonium stellatum</name>
    <dbReference type="NCBI Taxonomy" id="574774"/>
    <lineage>
        <taxon>Eukaryota</taxon>
        <taxon>Fungi</taxon>
        <taxon>Dikarya</taxon>
        <taxon>Ascomycota</taxon>
        <taxon>Pezizomycotina</taxon>
        <taxon>Dothideomycetes</taxon>
        <taxon>Pleosporomycetidae</taxon>
        <taxon>Gloniales</taxon>
        <taxon>Gloniaceae</taxon>
        <taxon>Glonium</taxon>
    </lineage>
</organism>
<dbReference type="InterPro" id="IPR014006">
    <property type="entry name" value="Succ_Dhase_FrdA_Gneg"/>
</dbReference>
<dbReference type="InterPro" id="IPR003953">
    <property type="entry name" value="FAD-dep_OxRdtase_2_FAD-bd"/>
</dbReference>
<keyword evidence="12" id="KW-0496">Mitochondrion</keyword>
<dbReference type="GO" id="GO:0006099">
    <property type="term" value="P:tricarboxylic acid cycle"/>
    <property type="evidence" value="ECO:0007669"/>
    <property type="project" value="UniProtKB-UniPathway"/>
</dbReference>
<dbReference type="PIRSF" id="PIRSF000171">
    <property type="entry name" value="SDHA_APRA_LASPO"/>
    <property type="match status" value="1"/>
</dbReference>
<evidence type="ECO:0000256" key="6">
    <source>
        <dbReference type="ARBA" id="ARBA00022630"/>
    </source>
</evidence>
<dbReference type="InterPro" id="IPR011281">
    <property type="entry name" value="Succ_DH_flav_su_fwd"/>
</dbReference>
<evidence type="ECO:0000256" key="11">
    <source>
        <dbReference type="ARBA" id="ARBA00023002"/>
    </source>
</evidence>
<comment type="similarity">
    <text evidence="3 20">Belongs to the FAD-dependent oxidoreductase 2 family. FRD/SDH subfamily.</text>
</comment>
<dbReference type="InterPro" id="IPR027477">
    <property type="entry name" value="Succ_DH/fumarate_Rdtase_cat_sf"/>
</dbReference>
<evidence type="ECO:0000256" key="13">
    <source>
        <dbReference type="ARBA" id="ARBA00023136"/>
    </source>
</evidence>
<evidence type="ECO:0000256" key="16">
    <source>
        <dbReference type="PIRSR" id="PIRSR000171-1"/>
    </source>
</evidence>
<evidence type="ECO:0000313" key="23">
    <source>
        <dbReference type="EMBL" id="OCL12572.1"/>
    </source>
</evidence>
<dbReference type="UniPathway" id="UPA00223">
    <property type="reaction ID" value="UER01006"/>
</dbReference>
<keyword evidence="24" id="KW-1185">Reference proteome</keyword>
<dbReference type="GO" id="GO:0009055">
    <property type="term" value="F:electron transfer activity"/>
    <property type="evidence" value="ECO:0007669"/>
    <property type="project" value="TreeGrafter"/>
</dbReference>
<dbReference type="Gene3D" id="1.20.58.100">
    <property type="entry name" value="Fumarate reductase/succinate dehydrogenase flavoprotein-like, C-terminal domain"/>
    <property type="match status" value="1"/>
</dbReference>
<feature type="binding site" evidence="18">
    <location>
        <position position="262"/>
    </location>
    <ligand>
        <name>FAD</name>
        <dbReference type="ChEBI" id="CHEBI:57692"/>
    </ligand>
</feature>
<dbReference type="Gene3D" id="3.90.700.10">
    <property type="entry name" value="Succinate dehydrogenase/fumarate reductase flavoprotein, catalytic domain"/>
    <property type="match status" value="1"/>
</dbReference>
<evidence type="ECO:0000256" key="15">
    <source>
        <dbReference type="ARBA" id="ARBA00059077"/>
    </source>
</evidence>
<comment type="catalytic activity">
    <reaction evidence="14 20">
        <text>a quinone + succinate = fumarate + a quinol</text>
        <dbReference type="Rhea" id="RHEA:40523"/>
        <dbReference type="ChEBI" id="CHEBI:24646"/>
        <dbReference type="ChEBI" id="CHEBI:29806"/>
        <dbReference type="ChEBI" id="CHEBI:30031"/>
        <dbReference type="ChEBI" id="CHEBI:132124"/>
        <dbReference type="EC" id="1.3.5.1"/>
    </reaction>
</comment>
<feature type="modified residue" description="Tele-8alpha-FAD histidine" evidence="19">
    <location>
        <position position="86"/>
    </location>
</feature>
<dbReference type="EC" id="1.3.5.1" evidence="20"/>
<dbReference type="GO" id="GO:0008177">
    <property type="term" value="F:succinate dehydrogenase (quinone) activity"/>
    <property type="evidence" value="ECO:0007669"/>
    <property type="project" value="UniProtKB-EC"/>
</dbReference>
<dbReference type="GO" id="GO:0006121">
    <property type="term" value="P:mitochondrial electron transport, succinate to ubiquinone"/>
    <property type="evidence" value="ECO:0007669"/>
    <property type="project" value="TreeGrafter"/>
</dbReference>
<dbReference type="InterPro" id="IPR003952">
    <property type="entry name" value="FRD_SDH_FAD_BS"/>
</dbReference>
<dbReference type="SUPFAM" id="SSF51905">
    <property type="entry name" value="FAD/NAD(P)-binding domain"/>
    <property type="match status" value="1"/>
</dbReference>
<dbReference type="FunFam" id="1.20.58.100:FF:000001">
    <property type="entry name" value="Succinate dehydrogenase flavoprotein subunit (SdhA)"/>
    <property type="match status" value="1"/>
</dbReference>
<evidence type="ECO:0000256" key="19">
    <source>
        <dbReference type="PIRSR" id="PIRSR611281-4"/>
    </source>
</evidence>
<feature type="binding site" evidence="18">
    <location>
        <begin position="55"/>
        <end position="60"/>
    </location>
    <ligand>
        <name>FAD</name>
        <dbReference type="ChEBI" id="CHEBI:57692"/>
    </ligand>
</feature>
<dbReference type="Proteomes" id="UP000250140">
    <property type="component" value="Unassembled WGS sequence"/>
</dbReference>
<feature type="binding site" evidence="18">
    <location>
        <begin position="78"/>
        <end position="93"/>
    </location>
    <ligand>
        <name>FAD</name>
        <dbReference type="ChEBI" id="CHEBI:57692"/>
    </ligand>
</feature>
<evidence type="ECO:0000259" key="22">
    <source>
        <dbReference type="Pfam" id="PF02910"/>
    </source>
</evidence>
<protein>
    <recommendedName>
        <fullName evidence="20">Succinate dehydrogenase [ubiquinone] flavoprotein subunit, mitochondrial</fullName>
        <ecNumber evidence="20">1.3.5.1</ecNumber>
    </recommendedName>
</protein>
<evidence type="ECO:0000256" key="10">
    <source>
        <dbReference type="ARBA" id="ARBA00022982"/>
    </source>
</evidence>
<evidence type="ECO:0000256" key="5">
    <source>
        <dbReference type="ARBA" id="ARBA00022532"/>
    </source>
</evidence>
<dbReference type="InterPro" id="IPR030664">
    <property type="entry name" value="SdhA/FrdA/AprA"/>
</dbReference>
<evidence type="ECO:0000256" key="2">
    <source>
        <dbReference type="ARBA" id="ARBA00004788"/>
    </source>
</evidence>
<dbReference type="Gene3D" id="4.10.80.40">
    <property type="entry name" value="succinate dehydrogenase protein domain"/>
    <property type="match status" value="1"/>
</dbReference>
<evidence type="ECO:0000256" key="7">
    <source>
        <dbReference type="ARBA" id="ARBA00022792"/>
    </source>
</evidence>
<dbReference type="FunFam" id="4.10.80.40:FF:000002">
    <property type="entry name" value="Succinate dehydrogenase [ubiquinone] flavoprotein subunit, mitochondrial"/>
    <property type="match status" value="1"/>
</dbReference>
<dbReference type="GO" id="GO:0005743">
    <property type="term" value="C:mitochondrial inner membrane"/>
    <property type="evidence" value="ECO:0007669"/>
    <property type="project" value="UniProtKB-SubCell"/>
</dbReference>
<dbReference type="FunFam" id="3.50.50.60:FF:000482">
    <property type="entry name" value="Succinate dehydrogenase complex, subunit A, flavoprotein (Fp)"/>
    <property type="match status" value="1"/>
</dbReference>
<feature type="binding site" evidence="18">
    <location>
        <begin position="444"/>
        <end position="445"/>
    </location>
    <ligand>
        <name>FAD</name>
        <dbReference type="ChEBI" id="CHEBI:57692"/>
    </ligand>
</feature>
<proteinExistence type="inferred from homology"/>
<comment type="cofactor">
    <cofactor evidence="18">
        <name>FAD</name>
        <dbReference type="ChEBI" id="CHEBI:57692"/>
    </cofactor>
    <text evidence="18">Flavinylated by SdhE, about 5% flavinylation occurs in the absence of SdhE.</text>
</comment>
<keyword evidence="5 20" id="KW-0816">Tricarboxylic acid cycle</keyword>
<evidence type="ECO:0000256" key="4">
    <source>
        <dbReference type="ARBA" id="ARBA00022448"/>
    </source>
</evidence>
<dbReference type="InterPro" id="IPR037099">
    <property type="entry name" value="Fum_R/Succ_DH_flav-like_C_sf"/>
</dbReference>
<keyword evidence="8 18" id="KW-0274">FAD</keyword>
<dbReference type="EMBL" id="KV748860">
    <property type="protein sequence ID" value="OCL12572.1"/>
    <property type="molecule type" value="Genomic_DNA"/>
</dbReference>
<dbReference type="SUPFAM" id="SSF46977">
    <property type="entry name" value="Succinate dehydrogenase/fumarate reductase flavoprotein C-terminal domain"/>
    <property type="match status" value="1"/>
</dbReference>
<evidence type="ECO:0000256" key="17">
    <source>
        <dbReference type="PIRSR" id="PIRSR611281-2"/>
    </source>
</evidence>
<dbReference type="GO" id="GO:0050660">
    <property type="term" value="F:flavin adenine dinucleotide binding"/>
    <property type="evidence" value="ECO:0007669"/>
    <property type="project" value="InterPro"/>
</dbReference>
<feature type="binding site" evidence="17">
    <location>
        <position position="295"/>
    </location>
    <ligand>
        <name>substrate</name>
    </ligand>
</feature>
<dbReference type="PANTHER" id="PTHR11632:SF51">
    <property type="entry name" value="SUCCINATE DEHYDROGENASE [UBIQUINONE] FLAVOPROTEIN SUBUNIT, MITOCHONDRIAL"/>
    <property type="match status" value="1"/>
</dbReference>
<dbReference type="FunFam" id="3.90.700.10:FF:000001">
    <property type="entry name" value="Mitochondrial succinate dehydrogenase flavoprotein subunit"/>
    <property type="match status" value="1"/>
</dbReference>
<evidence type="ECO:0000313" key="24">
    <source>
        <dbReference type="Proteomes" id="UP000250140"/>
    </source>
</evidence>
<evidence type="ECO:0000256" key="12">
    <source>
        <dbReference type="ARBA" id="ARBA00023128"/>
    </source>
</evidence>
<reference evidence="23 24" key="1">
    <citation type="journal article" date="2016" name="Nat. Commun.">
        <title>Ectomycorrhizal ecology is imprinted in the genome of the dominant symbiotic fungus Cenococcum geophilum.</title>
        <authorList>
            <consortium name="DOE Joint Genome Institute"/>
            <person name="Peter M."/>
            <person name="Kohler A."/>
            <person name="Ohm R.A."/>
            <person name="Kuo A."/>
            <person name="Krutzmann J."/>
            <person name="Morin E."/>
            <person name="Arend M."/>
            <person name="Barry K.W."/>
            <person name="Binder M."/>
            <person name="Choi C."/>
            <person name="Clum A."/>
            <person name="Copeland A."/>
            <person name="Grisel N."/>
            <person name="Haridas S."/>
            <person name="Kipfer T."/>
            <person name="LaButti K."/>
            <person name="Lindquist E."/>
            <person name="Lipzen A."/>
            <person name="Maire R."/>
            <person name="Meier B."/>
            <person name="Mihaltcheva S."/>
            <person name="Molinier V."/>
            <person name="Murat C."/>
            <person name="Poggeler S."/>
            <person name="Quandt C.A."/>
            <person name="Sperisen C."/>
            <person name="Tritt A."/>
            <person name="Tisserant E."/>
            <person name="Crous P.W."/>
            <person name="Henrissat B."/>
            <person name="Nehls U."/>
            <person name="Egli S."/>
            <person name="Spatafora J.W."/>
            <person name="Grigoriev I.V."/>
            <person name="Martin F.M."/>
        </authorList>
    </citation>
    <scope>NUCLEOTIDE SEQUENCE [LARGE SCALE GENOMIC DNA]</scope>
    <source>
        <strain evidence="23 24">CBS 207.34</strain>
    </source>
</reference>
<dbReference type="AlphaFoldDB" id="A0A8E2JXA2"/>
<dbReference type="PRINTS" id="PR00411">
    <property type="entry name" value="PNDRDTASEI"/>
</dbReference>
<dbReference type="PANTHER" id="PTHR11632">
    <property type="entry name" value="SUCCINATE DEHYDROGENASE 2 FLAVOPROTEIN SUBUNIT"/>
    <property type="match status" value="1"/>
</dbReference>
<dbReference type="PROSITE" id="PS00504">
    <property type="entry name" value="FRD_SDH_FAD_BINDING"/>
    <property type="match status" value="1"/>
</dbReference>
<evidence type="ECO:0000256" key="9">
    <source>
        <dbReference type="ARBA" id="ARBA00022946"/>
    </source>
</evidence>